<evidence type="ECO:0000256" key="10">
    <source>
        <dbReference type="ARBA" id="ARBA00023098"/>
    </source>
</evidence>
<dbReference type="Proteomes" id="UP000008143">
    <property type="component" value="Chromosome 4"/>
</dbReference>
<reference evidence="22" key="1">
    <citation type="journal article" date="2010" name="Science">
        <title>The genome of the Western clawed frog Xenopus tropicalis.</title>
        <authorList>
            <person name="Hellsten U."/>
            <person name="Harland R.M."/>
            <person name="Gilchrist M.J."/>
            <person name="Hendrix D."/>
            <person name="Jurka J."/>
            <person name="Kapitonov V."/>
            <person name="Ovcharenko I."/>
            <person name="Putnam N.H."/>
            <person name="Shu S."/>
            <person name="Taher L."/>
            <person name="Blitz I.L."/>
            <person name="Blumberg B."/>
            <person name="Dichmann D.S."/>
            <person name="Dubchak I."/>
            <person name="Amaya E."/>
            <person name="Detter J.C."/>
            <person name="Fletcher R."/>
            <person name="Gerhard D.S."/>
            <person name="Goodstein D."/>
            <person name="Graves T."/>
            <person name="Grigoriev I.V."/>
            <person name="Grimwood J."/>
            <person name="Kawashima T."/>
            <person name="Lindquist E."/>
            <person name="Lucas S.M."/>
            <person name="Mead P.E."/>
            <person name="Mitros T."/>
            <person name="Ogino H."/>
            <person name="Ohta Y."/>
            <person name="Poliakov A.V."/>
            <person name="Pollet N."/>
            <person name="Robert J."/>
            <person name="Salamov A."/>
            <person name="Sater A.K."/>
            <person name="Schmutz J."/>
            <person name="Terry A."/>
            <person name="Vize P.D."/>
            <person name="Warren W.C."/>
            <person name="Wells D."/>
            <person name="Wills A."/>
            <person name="Wilson R.K."/>
            <person name="Zimmerman L.B."/>
            <person name="Zorn A.M."/>
            <person name="Grainger R."/>
            <person name="Grammer T."/>
            <person name="Khokha M.K."/>
            <person name="Richardson P.M."/>
            <person name="Rokhsar D.S."/>
        </authorList>
    </citation>
    <scope>NUCLEOTIDE SEQUENCE [LARGE SCALE GENOMIC DNA]</scope>
    <source>
        <strain evidence="22">Nigerian</strain>
    </source>
</reference>
<reference evidence="22" key="2">
    <citation type="submission" date="2011-06" db="UniProtKB">
        <authorList>
            <consortium name="Ensembl"/>
        </authorList>
    </citation>
    <scope>IDENTIFICATION</scope>
</reference>
<dbReference type="eggNOG" id="KOG2619">
    <property type="taxonomic scope" value="Eukaryota"/>
</dbReference>
<accession>F6VLX8</accession>
<comment type="catalytic activity">
    <reaction evidence="17">
        <text>an N-acetyl-alpha-neuraminyl-(2-&gt;3)-beta-D-galactosyl-(1-&gt;4)-N-acetyl-beta-D-glucosaminyl derivative + GDP-beta-L-fucose = an alpha-Neu5Ac-(2-&gt;3)-beta-D-Gal-(1-&gt;4)-[alpha-L-Fuc-(1-&gt;3)]-beta-D-GlcNAc derivative + GDP + H(+)</text>
        <dbReference type="Rhea" id="RHEA:56076"/>
        <dbReference type="ChEBI" id="CHEBI:15378"/>
        <dbReference type="ChEBI" id="CHEBI:57273"/>
        <dbReference type="ChEBI" id="CHEBI:58189"/>
        <dbReference type="ChEBI" id="CHEBI:136545"/>
        <dbReference type="ChEBI" id="CHEBI:139509"/>
    </reaction>
    <physiologicalReaction direction="left-to-right" evidence="17">
        <dbReference type="Rhea" id="RHEA:56077"/>
    </physiologicalReaction>
</comment>
<dbReference type="Reactome" id="R-XTR-9037629">
    <property type="pathway name" value="Lewis blood group biosynthesis"/>
</dbReference>
<dbReference type="GO" id="GO:0032580">
    <property type="term" value="C:Golgi cisterna membrane"/>
    <property type="evidence" value="ECO:0007669"/>
    <property type="project" value="UniProtKB-SubCell"/>
</dbReference>
<dbReference type="HOGENOM" id="CLU_032075_4_1_1"/>
<evidence type="ECO:0000256" key="16">
    <source>
        <dbReference type="ARBA" id="ARBA00036468"/>
    </source>
</evidence>
<comment type="subcellular location">
    <subcellularLocation>
        <location evidence="1 19">Golgi apparatus</location>
        <location evidence="1 19">Golgi stack membrane</location>
        <topology evidence="1 19">Single-pass type II membrane protein</topology>
    </subcellularLocation>
</comment>
<dbReference type="KEGG" id="xtr:100485897"/>
<evidence type="ECO:0000259" key="20">
    <source>
        <dbReference type="Pfam" id="PF00852"/>
    </source>
</evidence>
<evidence type="ECO:0000313" key="23">
    <source>
        <dbReference type="Proteomes" id="UP000008143"/>
    </source>
</evidence>
<keyword evidence="7" id="KW-0735">Signal-anchor</keyword>
<evidence type="ECO:0000313" key="25">
    <source>
        <dbReference type="Xenbase" id="XB-GENE-29078051"/>
    </source>
</evidence>
<dbReference type="PANTHER" id="PTHR11929">
    <property type="entry name" value="ALPHA- 1,3 -FUCOSYLTRANSFERASE"/>
    <property type="match status" value="1"/>
</dbReference>
<dbReference type="RefSeq" id="XP_002937688.2">
    <property type="nucleotide sequence ID" value="XM_002937642.4"/>
</dbReference>
<keyword evidence="4 19" id="KW-0328">Glycosyltransferase</keyword>
<keyword evidence="10" id="KW-0443">Lipid metabolism</keyword>
<evidence type="ECO:0000256" key="12">
    <source>
        <dbReference type="ARBA" id="ARBA00023180"/>
    </source>
</evidence>
<evidence type="ECO:0000313" key="24">
    <source>
        <dbReference type="RefSeq" id="XP_002937688.2"/>
    </source>
</evidence>
<keyword evidence="23" id="KW-1185">Reference proteome</keyword>
<feature type="transmembrane region" description="Helical" evidence="19">
    <location>
        <begin position="7"/>
        <end position="28"/>
    </location>
</feature>
<feature type="domain" description="Fucosyltransferase N-terminal" evidence="21">
    <location>
        <begin position="54"/>
        <end position="157"/>
    </location>
</feature>
<organism evidence="22">
    <name type="scientific">Xenopus tropicalis</name>
    <name type="common">Western clawed frog</name>
    <name type="synonym">Silurana tropicalis</name>
    <dbReference type="NCBI Taxonomy" id="8364"/>
    <lineage>
        <taxon>Eukaryota</taxon>
        <taxon>Metazoa</taxon>
        <taxon>Chordata</taxon>
        <taxon>Craniata</taxon>
        <taxon>Vertebrata</taxon>
        <taxon>Euteleostomi</taxon>
        <taxon>Amphibia</taxon>
        <taxon>Batrachia</taxon>
        <taxon>Anura</taxon>
        <taxon>Pipoidea</taxon>
        <taxon>Pipidae</taxon>
        <taxon>Xenopodinae</taxon>
        <taxon>Xenopus</taxon>
        <taxon>Silurana</taxon>
    </lineage>
</organism>
<dbReference type="GO" id="GO:0017083">
    <property type="term" value="F:4-galactosyl-N-acetylglucosaminide 3-alpha-L-fucosyltransferase activity"/>
    <property type="evidence" value="ECO:0007669"/>
    <property type="project" value="UniProtKB-EC"/>
</dbReference>
<keyword evidence="9 19" id="KW-0333">Golgi apparatus</keyword>
<comment type="pathway">
    <text evidence="2">Protein modification; protein glycosylation.</text>
</comment>
<comment type="catalytic activity">
    <reaction evidence="14">
        <text>an alpha-Neu5Ac-(2-&gt;3)-beta-D-Gal-(1-&gt;4)-beta-D-GlcNAc-(1-&gt;3)-beta-D-Gal-(1-&gt;4)-[alpha-L-Fuc-(1-&gt;3)]-beta-D-GlcNAc derivative + GDP-beta-L-fucose = an alpha-Neu5Ac-(2-&gt;3)-beta-D-Gal-(1-&gt;4)-[alpha-L-Fuc-(1-&gt;3)]-beta-D-GlcNAc-(1-&gt;3)-beta-D-Gal-(1-&gt;4)-[alpha-L-Fuc-(1-&gt;3)]-beta-D-GlcNAc derivative + GDP + H(+)</text>
        <dbReference type="Rhea" id="RHEA:52864"/>
        <dbReference type="ChEBI" id="CHEBI:15378"/>
        <dbReference type="ChEBI" id="CHEBI:57273"/>
        <dbReference type="ChEBI" id="CHEBI:58189"/>
        <dbReference type="ChEBI" id="CHEBI:145342"/>
        <dbReference type="ChEBI" id="CHEBI:145343"/>
    </reaction>
    <physiologicalReaction direction="left-to-right" evidence="14">
        <dbReference type="Rhea" id="RHEA:52865"/>
    </physiologicalReaction>
</comment>
<dbReference type="FunFam" id="3.40.50.11660:FF:000001">
    <property type="entry name" value="alpha-(1,3)-fucosyltransferase 9"/>
    <property type="match status" value="1"/>
</dbReference>
<dbReference type="OrthoDB" id="427096at2759"/>
<dbReference type="Reactome" id="R-XTR-975578">
    <property type="pathway name" value="Reactions specific to the complex N-glycan synthesis pathway"/>
</dbReference>
<dbReference type="Pfam" id="PF00852">
    <property type="entry name" value="Glyco_transf_10"/>
    <property type="match status" value="1"/>
</dbReference>
<dbReference type="Ensembl" id="ENSXETT00000019378">
    <property type="protein sequence ID" value="ENSXETP00000019378"/>
    <property type="gene ID" value="ENSXETG00000008818"/>
</dbReference>
<keyword evidence="6 19" id="KW-0812">Transmembrane</keyword>
<dbReference type="OMA" id="WINHYCK"/>
<keyword evidence="5 19" id="KW-0808">Transferase</keyword>
<comment type="catalytic activity">
    <reaction evidence="15">
        <text>a beta-D-galactosyl-(1-&gt;3)-N-acetyl-beta-D-glucosaminyl derivative + GDP-beta-L-fucose = a beta-D-galactosyl-(1-&gt;3)-[alpha-L-fucosyl-(1-&gt;4)]-N-acetyl-beta-D-glucosaminyl derivative + GDP + H(+)</text>
        <dbReference type="Rhea" id="RHEA:23628"/>
        <dbReference type="ChEBI" id="CHEBI:15378"/>
        <dbReference type="ChEBI" id="CHEBI:57273"/>
        <dbReference type="ChEBI" id="CHEBI:58189"/>
        <dbReference type="ChEBI" id="CHEBI:133506"/>
        <dbReference type="ChEBI" id="CHEBI:140304"/>
        <dbReference type="EC" id="2.4.1.65"/>
    </reaction>
    <physiologicalReaction direction="left-to-right" evidence="15">
        <dbReference type="Rhea" id="RHEA:23629"/>
    </physiologicalReaction>
</comment>
<name>F6VLX8_XENTR</name>
<protein>
    <recommendedName>
        <fullName evidence="19">Fucosyltransferase</fullName>
        <ecNumber evidence="19">2.4.1.-</ecNumber>
    </recommendedName>
</protein>
<dbReference type="GeneTree" id="ENSGT00940000163125"/>
<evidence type="ECO:0000256" key="4">
    <source>
        <dbReference type="ARBA" id="ARBA00022676"/>
    </source>
</evidence>
<feature type="domain" description="Fucosyltransferase C-terminal" evidence="20">
    <location>
        <begin position="171"/>
        <end position="344"/>
    </location>
</feature>
<comment type="catalytic activity">
    <reaction evidence="18">
        <text>beta-D-galactosyl-(1-&gt;4)-N-acetyl-D-glucosamine + GDP-beta-L-fucose = beta-D-galactosyl-(1-&gt;4)-[alpha-L-fucosyl-(1-&gt;3)]-N-acetyl-D-glucosamine + GDP + H(+)</text>
        <dbReference type="Rhea" id="RHEA:62824"/>
        <dbReference type="ChEBI" id="CHEBI:15378"/>
        <dbReference type="ChEBI" id="CHEBI:57273"/>
        <dbReference type="ChEBI" id="CHEBI:58189"/>
        <dbReference type="ChEBI" id="CHEBI:60152"/>
        <dbReference type="ChEBI" id="CHEBI:62287"/>
    </reaction>
    <physiologicalReaction direction="left-to-right" evidence="18">
        <dbReference type="Rhea" id="RHEA:62825"/>
    </physiologicalReaction>
</comment>
<evidence type="ECO:0000256" key="5">
    <source>
        <dbReference type="ARBA" id="ARBA00022679"/>
    </source>
</evidence>
<evidence type="ECO:0000256" key="7">
    <source>
        <dbReference type="ARBA" id="ARBA00022968"/>
    </source>
</evidence>
<evidence type="ECO:0000256" key="15">
    <source>
        <dbReference type="ARBA" id="ARBA00036273"/>
    </source>
</evidence>
<dbReference type="GO" id="GO:0017060">
    <property type="term" value="F:3-galactosyl-N-acetylglucosaminide 4-alpha-L-fucosyltransferase activity"/>
    <property type="evidence" value="ECO:0007669"/>
    <property type="project" value="UniProtKB-EC"/>
</dbReference>
<keyword evidence="8 19" id="KW-1133">Transmembrane helix</keyword>
<evidence type="ECO:0000256" key="17">
    <source>
        <dbReference type="ARBA" id="ARBA00036481"/>
    </source>
</evidence>
<evidence type="ECO:0000256" key="11">
    <source>
        <dbReference type="ARBA" id="ARBA00023136"/>
    </source>
</evidence>
<evidence type="ECO:0000256" key="3">
    <source>
        <dbReference type="ARBA" id="ARBA00008919"/>
    </source>
</evidence>
<dbReference type="AGR" id="Xenbase:XB-GENE-29078051"/>
<dbReference type="STRING" id="8364.ENSXETP00000019378"/>
<evidence type="ECO:0000256" key="18">
    <source>
        <dbReference type="ARBA" id="ARBA00036928"/>
    </source>
</evidence>
<sequence length="346" mass="41179">MQPTAHYRHYATFFFLQAIFVIAAFSYYKTPKSYCPYVPDTDYELPAPAVRKKSSVVILLWTWPFDSRFPLNRCPEPGCWYTDDRNMYSSANAVIFHHRDVYKSKSQLPQMPRPPGQYWVWFNLESPINTPNLDMMNDLMNLTMSYRADSDIFTPYGSITRHNSNKTFTIPEKSKLVAWAVSNWNPNSMRVQVYEQLKQYIHIDVYGRKHSILSNAKLFEKISQYKFYLAFENSVHRDYITEKFWRNALFSGSVPIVLGPPRENYERFIPRDAFIHVDDFSNTKQLADYLLQLDKDDKKYQQYFKWRSRYKSKHFTGWADYYCAACKVLKDAPEFRTVTSLEKWFT</sequence>
<evidence type="ECO:0000313" key="22">
    <source>
        <dbReference type="Ensembl" id="ENSXETP00000019378"/>
    </source>
</evidence>
<dbReference type="GO" id="GO:0006629">
    <property type="term" value="P:lipid metabolic process"/>
    <property type="evidence" value="ECO:0007669"/>
    <property type="project" value="UniProtKB-KW"/>
</dbReference>
<dbReference type="UniPathway" id="UPA00378"/>
<dbReference type="ExpressionAtlas" id="F6VLX8">
    <property type="expression patterns" value="baseline"/>
</dbReference>
<comment type="similarity">
    <text evidence="3 19">Belongs to the glycosyltransferase 10 family.</text>
</comment>
<dbReference type="Bgee" id="ENSXETG00000008818">
    <property type="expression patterns" value="Expressed in skin of body and 3 other cell types or tissues"/>
</dbReference>
<dbReference type="PANTHER" id="PTHR11929:SF11">
    <property type="entry name" value="4-GALACTOSYL-N-ACETYLGLUCOSAMINIDE 3-ALPHA-L-FUCOSYLTRANSFERASE FUT5"/>
    <property type="match status" value="1"/>
</dbReference>
<dbReference type="EC" id="2.4.1.-" evidence="19"/>
<dbReference type="Gene3D" id="3.40.50.11660">
    <property type="entry name" value="Glycosyl transferase family 10, C-terminal domain"/>
    <property type="match status" value="1"/>
</dbReference>
<evidence type="ECO:0000256" key="6">
    <source>
        <dbReference type="ARBA" id="ARBA00022692"/>
    </source>
</evidence>
<dbReference type="Pfam" id="PF17039">
    <property type="entry name" value="Glyco_tran_10_N"/>
    <property type="match status" value="1"/>
</dbReference>
<gene>
    <name evidence="22 24 25" type="primary">LOC100485897</name>
</gene>
<dbReference type="GO" id="GO:0046920">
    <property type="term" value="F:alpha-(1-&gt;3)-fucosyltransferase activity"/>
    <property type="evidence" value="ECO:0000318"/>
    <property type="project" value="GO_Central"/>
</dbReference>
<dbReference type="Xenbase" id="XB-GENE-29078051">
    <property type="gene designation" value="LOC100485897"/>
</dbReference>
<evidence type="ECO:0000259" key="21">
    <source>
        <dbReference type="Pfam" id="PF17039"/>
    </source>
</evidence>
<dbReference type="GeneID" id="100485897"/>
<keyword evidence="11 19" id="KW-0472">Membrane</keyword>
<evidence type="ECO:0000256" key="13">
    <source>
        <dbReference type="ARBA" id="ARBA00029329"/>
    </source>
</evidence>
<dbReference type="InterPro" id="IPR055270">
    <property type="entry name" value="Glyco_tran_10_C"/>
</dbReference>
<evidence type="ECO:0000256" key="9">
    <source>
        <dbReference type="ARBA" id="ARBA00023034"/>
    </source>
</evidence>
<evidence type="ECO:0000256" key="8">
    <source>
        <dbReference type="ARBA" id="ARBA00022989"/>
    </source>
</evidence>
<evidence type="ECO:0000256" key="2">
    <source>
        <dbReference type="ARBA" id="ARBA00004922"/>
    </source>
</evidence>
<dbReference type="InterPro" id="IPR031481">
    <property type="entry name" value="Glyco_tran_10_N"/>
</dbReference>
<reference evidence="24" key="3">
    <citation type="submission" date="2025-04" db="UniProtKB">
        <authorList>
            <consortium name="RefSeq"/>
        </authorList>
    </citation>
    <scope>IDENTIFICATION</scope>
    <source>
        <strain evidence="24">Nigerian</strain>
        <tissue evidence="24">Liver and blood</tissue>
    </source>
</reference>
<comment type="catalytic activity">
    <reaction evidence="16">
        <text>an alpha-Neu5Ac-(2-&gt;3)-beta-D-Gal-(1-&gt;3)-D-GlcNAc derivative + GDP-beta-L-fucose = an alpha-Neu5Ac-(2-&gt;3)-beta-D-Gal-(1-&gt;3)-[alpha-L-Fuc-(1-&gt;4)]-beta-D-GlcNAc derivative + GDP + H(+)</text>
        <dbReference type="Rhea" id="RHEA:62904"/>
        <dbReference type="ChEBI" id="CHEBI:15378"/>
        <dbReference type="ChEBI" id="CHEBI:57273"/>
        <dbReference type="ChEBI" id="CHEBI:58189"/>
        <dbReference type="ChEBI" id="CHEBI:146021"/>
        <dbReference type="ChEBI" id="CHEBI:146022"/>
    </reaction>
    <physiologicalReaction direction="left-to-right" evidence="16">
        <dbReference type="Rhea" id="RHEA:62905"/>
    </physiologicalReaction>
</comment>
<evidence type="ECO:0000256" key="1">
    <source>
        <dbReference type="ARBA" id="ARBA00004447"/>
    </source>
</evidence>
<evidence type="ECO:0000256" key="19">
    <source>
        <dbReference type="RuleBase" id="RU003832"/>
    </source>
</evidence>
<comment type="catalytic activity">
    <reaction evidence="13">
        <text>a beta-D-galactosyl-(1-&gt;4)-N-acetyl-beta-D-glucosaminyl derivative + GDP-beta-L-fucose = a beta-D-galactosyl-(1-&gt;4)-[alpha-L-fucosyl-(1-&gt;3)]-N-acetyl-beta-D-glucosaminyl derivative + GDP + H(+)</text>
        <dbReference type="Rhea" id="RHEA:14257"/>
        <dbReference type="ChEBI" id="CHEBI:15378"/>
        <dbReference type="ChEBI" id="CHEBI:57273"/>
        <dbReference type="ChEBI" id="CHEBI:58189"/>
        <dbReference type="ChEBI" id="CHEBI:133507"/>
        <dbReference type="ChEBI" id="CHEBI:137941"/>
        <dbReference type="EC" id="2.4.1.152"/>
    </reaction>
    <physiologicalReaction direction="left-to-right" evidence="13">
        <dbReference type="Rhea" id="RHEA:14258"/>
    </physiologicalReaction>
</comment>
<dbReference type="InterPro" id="IPR038577">
    <property type="entry name" value="GT10-like_C_sf"/>
</dbReference>
<dbReference type="PaxDb" id="8364-ENSXETP00000048547"/>
<dbReference type="InterPro" id="IPR001503">
    <property type="entry name" value="Glyco_trans_10"/>
</dbReference>
<keyword evidence="12" id="KW-0325">Glycoprotein</keyword>
<dbReference type="SUPFAM" id="SSF53756">
    <property type="entry name" value="UDP-Glycosyltransferase/glycogen phosphorylase"/>
    <property type="match status" value="1"/>
</dbReference>
<proteinExistence type="inferred from homology"/>
<dbReference type="AlphaFoldDB" id="F6VLX8"/>
<evidence type="ECO:0000256" key="14">
    <source>
        <dbReference type="ARBA" id="ARBA00036052"/>
    </source>
</evidence>